<protein>
    <submittedName>
        <fullName evidence="4">DNA starvation/stationary phase protection protein</fullName>
    </submittedName>
    <submittedName>
        <fullName evidence="5">Dps family ferritin</fullName>
    </submittedName>
</protein>
<feature type="domain" description="Ferritin/DPS" evidence="3">
    <location>
        <begin position="19"/>
        <end position="158"/>
    </location>
</feature>
<evidence type="ECO:0000313" key="5">
    <source>
        <dbReference type="EMBL" id="RYC53485.1"/>
    </source>
</evidence>
<reference evidence="4 7" key="2">
    <citation type="submission" date="2019-10" db="EMBL/GenBank/DDBJ databases">
        <title>Muricauda olearia CL-SS4 JCM15563 genome.</title>
        <authorList>
            <person name="Liu L."/>
        </authorList>
    </citation>
    <scope>NUCLEOTIDE SEQUENCE [LARGE SCALE GENOMIC DNA]</scope>
    <source>
        <strain evidence="4 7">CL-SS4</strain>
    </source>
</reference>
<dbReference type="OrthoDB" id="9797023at2"/>
<dbReference type="PIRSF" id="PIRSF005900">
    <property type="entry name" value="Dps"/>
    <property type="match status" value="1"/>
</dbReference>
<dbReference type="RefSeq" id="WP_129653152.1">
    <property type="nucleotide sequence ID" value="NZ_ML142907.1"/>
</dbReference>
<name>A0A444VRM7_9FLAO</name>
<dbReference type="Pfam" id="PF00210">
    <property type="entry name" value="Ferritin"/>
    <property type="match status" value="1"/>
</dbReference>
<evidence type="ECO:0000256" key="2">
    <source>
        <dbReference type="RuleBase" id="RU003875"/>
    </source>
</evidence>
<reference evidence="5 6" key="1">
    <citation type="submission" date="2014-04" db="EMBL/GenBank/DDBJ databases">
        <title>Whole genome of Muricauda olearia.</title>
        <authorList>
            <person name="Zhang X.-H."/>
            <person name="Tang K."/>
        </authorList>
    </citation>
    <scope>NUCLEOTIDE SEQUENCE [LARGE SCALE GENOMIC DNA]</scope>
    <source>
        <strain evidence="5 6">Th120</strain>
    </source>
</reference>
<dbReference type="InterPro" id="IPR008331">
    <property type="entry name" value="Ferritin_DPS_dom"/>
</dbReference>
<dbReference type="GO" id="GO:0016722">
    <property type="term" value="F:oxidoreductase activity, acting on metal ions"/>
    <property type="evidence" value="ECO:0007669"/>
    <property type="project" value="InterPro"/>
</dbReference>
<dbReference type="PANTHER" id="PTHR42932">
    <property type="entry name" value="GENERAL STRESS PROTEIN 20U"/>
    <property type="match status" value="1"/>
</dbReference>
<comment type="caution">
    <text evidence="5">The sequence shown here is derived from an EMBL/GenBank/DDBJ whole genome shotgun (WGS) entry which is preliminary data.</text>
</comment>
<gene>
    <name evidence="5" type="ORF">DN53_04555</name>
    <name evidence="4" type="ORF">F8C76_08350</name>
</gene>
<dbReference type="CDD" id="cd01043">
    <property type="entry name" value="DPS"/>
    <property type="match status" value="1"/>
</dbReference>
<proteinExistence type="inferred from homology"/>
<dbReference type="PRINTS" id="PR01346">
    <property type="entry name" value="HELNAPAPROT"/>
</dbReference>
<dbReference type="EMBL" id="JJMP01000001">
    <property type="protein sequence ID" value="RYC53485.1"/>
    <property type="molecule type" value="Genomic_DNA"/>
</dbReference>
<dbReference type="Proteomes" id="UP000290261">
    <property type="component" value="Unassembled WGS sequence"/>
</dbReference>
<comment type="similarity">
    <text evidence="1 2">Belongs to the Dps family.</text>
</comment>
<dbReference type="Gene3D" id="1.20.1260.10">
    <property type="match status" value="1"/>
</dbReference>
<dbReference type="AlphaFoldDB" id="A0A444VRM7"/>
<accession>A0A444VRM7</accession>
<dbReference type="InterPro" id="IPR009078">
    <property type="entry name" value="Ferritin-like_SF"/>
</dbReference>
<evidence type="ECO:0000313" key="7">
    <source>
        <dbReference type="Proteomes" id="UP000429785"/>
    </source>
</evidence>
<evidence type="ECO:0000256" key="1">
    <source>
        <dbReference type="ARBA" id="ARBA00009497"/>
    </source>
</evidence>
<dbReference type="Proteomes" id="UP000429785">
    <property type="component" value="Unassembled WGS sequence"/>
</dbReference>
<keyword evidence="6" id="KW-1185">Reference proteome</keyword>
<dbReference type="GO" id="GO:0008199">
    <property type="term" value="F:ferric iron binding"/>
    <property type="evidence" value="ECO:0007669"/>
    <property type="project" value="InterPro"/>
</dbReference>
<dbReference type="InterPro" id="IPR012347">
    <property type="entry name" value="Ferritin-like"/>
</dbReference>
<organism evidence="5 6">
    <name type="scientific">Flagellimonas olearia</name>
    <dbReference type="NCBI Taxonomy" id="552546"/>
    <lineage>
        <taxon>Bacteria</taxon>
        <taxon>Pseudomonadati</taxon>
        <taxon>Bacteroidota</taxon>
        <taxon>Flavobacteriia</taxon>
        <taxon>Flavobacteriales</taxon>
        <taxon>Flavobacteriaceae</taxon>
        <taxon>Flagellimonas</taxon>
    </lineage>
</organism>
<dbReference type="InterPro" id="IPR002177">
    <property type="entry name" value="DPS_DNA-bd"/>
</dbReference>
<evidence type="ECO:0000313" key="4">
    <source>
        <dbReference type="EMBL" id="KAB7531489.1"/>
    </source>
</evidence>
<dbReference type="PROSITE" id="PS00819">
    <property type="entry name" value="DPS_2"/>
    <property type="match status" value="1"/>
</dbReference>
<dbReference type="InterPro" id="IPR023188">
    <property type="entry name" value="DPS_DNA-bd_CS"/>
</dbReference>
<dbReference type="EMBL" id="WELG01000001">
    <property type="protein sequence ID" value="KAB7531489.1"/>
    <property type="molecule type" value="Genomic_DNA"/>
</dbReference>
<evidence type="ECO:0000313" key="6">
    <source>
        <dbReference type="Proteomes" id="UP000290261"/>
    </source>
</evidence>
<evidence type="ECO:0000259" key="3">
    <source>
        <dbReference type="Pfam" id="PF00210"/>
    </source>
</evidence>
<dbReference type="SUPFAM" id="SSF47240">
    <property type="entry name" value="Ferritin-like"/>
    <property type="match status" value="1"/>
</dbReference>
<sequence length="158" mass="18334">MKIVTGLIEINRQGVVRVLAKNLADETVLYIKTKKAHWHVEGADFYDKHKFFELQFKQLDEIMDSVAERIRSIGHYAPATLKSYLNLTHLTESESEKNDSQGFIKELLADHERIIMDLRGHIKSFTDDFHDAGSSDFITSLMITHEKMAWFLRSHLTK</sequence>
<dbReference type="PANTHER" id="PTHR42932:SF3">
    <property type="entry name" value="DNA PROTECTION DURING STARVATION PROTEIN"/>
    <property type="match status" value="1"/>
</dbReference>